<name>A0ABM3V3A8_MUSDO</name>
<reference evidence="3" key="1">
    <citation type="submission" date="2025-08" db="UniProtKB">
        <authorList>
            <consortium name="RefSeq"/>
        </authorList>
    </citation>
    <scope>IDENTIFICATION</scope>
    <source>
        <strain evidence="3">Aabys</strain>
        <tissue evidence="3">Whole body</tissue>
    </source>
</reference>
<dbReference type="GeneID" id="109614440"/>
<dbReference type="Pfam" id="PF02756">
    <property type="entry name" value="GYR"/>
    <property type="match status" value="1"/>
</dbReference>
<dbReference type="RefSeq" id="XP_058980269.1">
    <property type="nucleotide sequence ID" value="XM_059124286.1"/>
</dbReference>
<organism evidence="2 3">
    <name type="scientific">Musca domestica</name>
    <name type="common">House fly</name>
    <dbReference type="NCBI Taxonomy" id="7370"/>
    <lineage>
        <taxon>Eukaryota</taxon>
        <taxon>Metazoa</taxon>
        <taxon>Ecdysozoa</taxon>
        <taxon>Arthropoda</taxon>
        <taxon>Hexapoda</taxon>
        <taxon>Insecta</taxon>
        <taxon>Pterygota</taxon>
        <taxon>Neoptera</taxon>
        <taxon>Endopterygota</taxon>
        <taxon>Diptera</taxon>
        <taxon>Brachycera</taxon>
        <taxon>Muscomorpha</taxon>
        <taxon>Muscoidea</taxon>
        <taxon>Muscidae</taxon>
        <taxon>Musca</taxon>
    </lineage>
</organism>
<proteinExistence type="predicted"/>
<feature type="signal peptide" evidence="1">
    <location>
        <begin position="1"/>
        <end position="16"/>
    </location>
</feature>
<dbReference type="SMART" id="SM00713">
    <property type="entry name" value="GYR"/>
    <property type="match status" value="3"/>
</dbReference>
<evidence type="ECO:0000256" key="1">
    <source>
        <dbReference type="SAM" id="SignalP"/>
    </source>
</evidence>
<keyword evidence="2" id="KW-1185">Reference proteome</keyword>
<evidence type="ECO:0000313" key="3">
    <source>
        <dbReference type="RefSeq" id="XP_058980269.1"/>
    </source>
</evidence>
<dbReference type="PANTHER" id="PTHR48125:SF12">
    <property type="entry name" value="AT HOOK TRANSCRIPTION FACTOR FAMILY-RELATED"/>
    <property type="match status" value="1"/>
</dbReference>
<keyword evidence="1" id="KW-0732">Signal</keyword>
<protein>
    <submittedName>
        <fullName evidence="3">Uncharacterized protein LOC109614440</fullName>
    </submittedName>
</protein>
<feature type="chain" id="PRO_5046608313" evidence="1">
    <location>
        <begin position="17"/>
        <end position="514"/>
    </location>
</feature>
<sequence length="514" mass="54149">MKFFIVALALVAAVMADVSELSSGYDYHAPAPSAPVNTYIPPAASEPVNTYVPPVAASEPVNTYVPPVAASEPVNTYIPPAAASAPQPTVELADDGYRYKTHRRVVYRKLYEIRICSINRQLVGIEGQHKFFKSFTSNIPQITINKMKFFIVALALVAAVMADVSELSGGYDYHAPAPSAPVNTYIPPAASEPVNTYVPPVAASEPVNTYVPPVAASEPVNTYIPPAAASAPEPTVELAQDGYRYKTHRHRVYRKRKFLIVSLALLGAVMADVSELSDYGYQAPAATEVHGDYANEGGYSSSVPVNTSAPESSYVPPAASAPVNSYIPPAAASAPVNTYVPPAAESAPIPTAELAEDEIRDFMSGFVLCCNGRCLGTGLQLSSTLIWSHCRGGGFGNSQSSGSFGQTFGGGFGGAPSNAYIPPEASVSVPSSSYIPPGPAPAPVFQTYSAPTNTYIPPPVGNSFGGGFGGGVSQVAFADISNSIAPPVADFGTELADDGYRYRTVRRRVYRTRI</sequence>
<gene>
    <name evidence="3" type="primary">LOC109614440</name>
</gene>
<dbReference type="PANTHER" id="PTHR48125">
    <property type="entry name" value="LP07818P1"/>
    <property type="match status" value="1"/>
</dbReference>
<dbReference type="InterPro" id="IPR004011">
    <property type="entry name" value="Gyr_motif"/>
</dbReference>
<accession>A0ABM3V3A8</accession>
<evidence type="ECO:0000313" key="2">
    <source>
        <dbReference type="Proteomes" id="UP001652621"/>
    </source>
</evidence>
<dbReference type="Proteomes" id="UP001652621">
    <property type="component" value="Unplaced"/>
</dbReference>